<evidence type="ECO:0000256" key="1">
    <source>
        <dbReference type="ARBA" id="ARBA00014912"/>
    </source>
</evidence>
<accession>A0A3N4LGF9</accession>
<evidence type="ECO:0000259" key="2">
    <source>
        <dbReference type="Pfam" id="PF00134"/>
    </source>
</evidence>
<feature type="domain" description="Cyclin N-terminal" evidence="2">
    <location>
        <begin position="49"/>
        <end position="164"/>
    </location>
</feature>
<dbReference type="Gene3D" id="1.10.472.10">
    <property type="entry name" value="Cyclin-like"/>
    <property type="match status" value="2"/>
</dbReference>
<reference evidence="3 4" key="1">
    <citation type="journal article" date="2018" name="Nat. Ecol. Evol.">
        <title>Pezizomycetes genomes reveal the molecular basis of ectomycorrhizal truffle lifestyle.</title>
        <authorList>
            <person name="Murat C."/>
            <person name="Payen T."/>
            <person name="Noel B."/>
            <person name="Kuo A."/>
            <person name="Morin E."/>
            <person name="Chen J."/>
            <person name="Kohler A."/>
            <person name="Krizsan K."/>
            <person name="Balestrini R."/>
            <person name="Da Silva C."/>
            <person name="Montanini B."/>
            <person name="Hainaut M."/>
            <person name="Levati E."/>
            <person name="Barry K.W."/>
            <person name="Belfiori B."/>
            <person name="Cichocki N."/>
            <person name="Clum A."/>
            <person name="Dockter R.B."/>
            <person name="Fauchery L."/>
            <person name="Guy J."/>
            <person name="Iotti M."/>
            <person name="Le Tacon F."/>
            <person name="Lindquist E.A."/>
            <person name="Lipzen A."/>
            <person name="Malagnac F."/>
            <person name="Mello A."/>
            <person name="Molinier V."/>
            <person name="Miyauchi S."/>
            <person name="Poulain J."/>
            <person name="Riccioni C."/>
            <person name="Rubini A."/>
            <person name="Sitrit Y."/>
            <person name="Splivallo R."/>
            <person name="Traeger S."/>
            <person name="Wang M."/>
            <person name="Zifcakova L."/>
            <person name="Wipf D."/>
            <person name="Zambonelli A."/>
            <person name="Paolocci F."/>
            <person name="Nowrousian M."/>
            <person name="Ottonello S."/>
            <person name="Baldrian P."/>
            <person name="Spatafora J.W."/>
            <person name="Henrissat B."/>
            <person name="Nagy L.G."/>
            <person name="Aury J.M."/>
            <person name="Wincker P."/>
            <person name="Grigoriev I.V."/>
            <person name="Bonfante P."/>
            <person name="Martin F.M."/>
        </authorList>
    </citation>
    <scope>NUCLEOTIDE SEQUENCE [LARGE SCALE GENOMIC DNA]</scope>
    <source>
        <strain evidence="3 4">ATCC MYA-4762</strain>
    </source>
</reference>
<dbReference type="CDD" id="cd20546">
    <property type="entry name" value="CYCLIN_SpCG1C_ScCTK2-like_rpt2"/>
    <property type="match status" value="1"/>
</dbReference>
<dbReference type="InParanoid" id="A0A3N4LGF9"/>
<dbReference type="InterPro" id="IPR006671">
    <property type="entry name" value="Cyclin_N"/>
</dbReference>
<sequence length="367" mass="41261">MDTYEGGSSGGGGTTTLVPTIIQRSRPYFTQAQIDMIKPVEDQAWVSRDTTMRLNACAWILQVGGVLQFPIRTMGTAIQLFNRFKLFYPKWEHSFVDCAAAALFVASKIEDTLKKSREILAVGHSIKHGSGSAEAINPDSPLLDDACRRCLSLERLILESISFDFRIRHPQPFIIKFCRYFNIPRPITRQAWEIQIDIYRTLSPLKATPHTQAYAAIELACKLEGHEMEKEVPYEKWYMNRIGVLDVMKDLLDLWTHYRSVTMVGERFSGDKYIALRIQVNKESEALVGKMKGVNGLVNGGERKEKNGAVAVQALAPGISGLSEKDKLAIGESVRFMLDGERERRERGEGRLGCRGRGDGDLILYSP</sequence>
<organism evidence="3 4">
    <name type="scientific">Terfezia boudieri ATCC MYA-4762</name>
    <dbReference type="NCBI Taxonomy" id="1051890"/>
    <lineage>
        <taxon>Eukaryota</taxon>
        <taxon>Fungi</taxon>
        <taxon>Dikarya</taxon>
        <taxon>Ascomycota</taxon>
        <taxon>Pezizomycotina</taxon>
        <taxon>Pezizomycetes</taxon>
        <taxon>Pezizales</taxon>
        <taxon>Pezizaceae</taxon>
        <taxon>Terfezia</taxon>
    </lineage>
</organism>
<dbReference type="PANTHER" id="PTHR10026">
    <property type="entry name" value="CYCLIN"/>
    <property type="match status" value="1"/>
</dbReference>
<name>A0A3N4LGF9_9PEZI</name>
<evidence type="ECO:0000313" key="3">
    <source>
        <dbReference type="EMBL" id="RPB21973.1"/>
    </source>
</evidence>
<protein>
    <recommendedName>
        <fullName evidence="1">RNA polymerase II holoenzyme cyclin-like subunit</fullName>
    </recommendedName>
</protein>
<dbReference type="FunCoup" id="A0A3N4LGF9">
    <property type="interactions" value="82"/>
</dbReference>
<proteinExistence type="predicted"/>
<dbReference type="AlphaFoldDB" id="A0A3N4LGF9"/>
<dbReference type="Proteomes" id="UP000267821">
    <property type="component" value="Unassembled WGS sequence"/>
</dbReference>
<dbReference type="STRING" id="1051890.A0A3N4LGF9"/>
<dbReference type="OrthoDB" id="4951845at2759"/>
<dbReference type="InterPro" id="IPR036915">
    <property type="entry name" value="Cyclin-like_sf"/>
</dbReference>
<dbReference type="GO" id="GO:0016538">
    <property type="term" value="F:cyclin-dependent protein serine/threonine kinase regulator activity"/>
    <property type="evidence" value="ECO:0007669"/>
    <property type="project" value="InterPro"/>
</dbReference>
<dbReference type="GO" id="GO:0006357">
    <property type="term" value="P:regulation of transcription by RNA polymerase II"/>
    <property type="evidence" value="ECO:0007669"/>
    <property type="project" value="InterPro"/>
</dbReference>
<gene>
    <name evidence="3" type="ORF">L211DRAFT_789521</name>
</gene>
<dbReference type="EMBL" id="ML121555">
    <property type="protein sequence ID" value="RPB21973.1"/>
    <property type="molecule type" value="Genomic_DNA"/>
</dbReference>
<evidence type="ECO:0000313" key="4">
    <source>
        <dbReference type="Proteomes" id="UP000267821"/>
    </source>
</evidence>
<keyword evidence="4" id="KW-1185">Reference proteome</keyword>
<dbReference type="Pfam" id="PF00134">
    <property type="entry name" value="Cyclin_N"/>
    <property type="match status" value="1"/>
</dbReference>
<dbReference type="SUPFAM" id="SSF47954">
    <property type="entry name" value="Cyclin-like"/>
    <property type="match status" value="2"/>
</dbReference>
<dbReference type="InterPro" id="IPR043198">
    <property type="entry name" value="Cyclin/Ssn8"/>
</dbReference>